<name>A0ACC1AWA7_9ROSI</name>
<gene>
    <name evidence="1" type="ORF">Patl1_14080</name>
</gene>
<dbReference type="Proteomes" id="UP001164250">
    <property type="component" value="Chromosome 8"/>
</dbReference>
<keyword evidence="2" id="KW-1185">Reference proteome</keyword>
<protein>
    <submittedName>
        <fullName evidence="1">Uncharacterized protein</fullName>
    </submittedName>
</protein>
<evidence type="ECO:0000313" key="1">
    <source>
        <dbReference type="EMBL" id="KAJ0090943.1"/>
    </source>
</evidence>
<organism evidence="1 2">
    <name type="scientific">Pistacia atlantica</name>
    <dbReference type="NCBI Taxonomy" id="434234"/>
    <lineage>
        <taxon>Eukaryota</taxon>
        <taxon>Viridiplantae</taxon>
        <taxon>Streptophyta</taxon>
        <taxon>Embryophyta</taxon>
        <taxon>Tracheophyta</taxon>
        <taxon>Spermatophyta</taxon>
        <taxon>Magnoliopsida</taxon>
        <taxon>eudicotyledons</taxon>
        <taxon>Gunneridae</taxon>
        <taxon>Pentapetalae</taxon>
        <taxon>rosids</taxon>
        <taxon>malvids</taxon>
        <taxon>Sapindales</taxon>
        <taxon>Anacardiaceae</taxon>
        <taxon>Pistacia</taxon>
    </lineage>
</organism>
<reference evidence="2" key="1">
    <citation type="journal article" date="2023" name="G3 (Bethesda)">
        <title>Genome assembly and association tests identify interacting loci associated with vigor, precocity, and sex in interspecific pistachio rootstocks.</title>
        <authorList>
            <person name="Palmer W."/>
            <person name="Jacygrad E."/>
            <person name="Sagayaradj S."/>
            <person name="Cavanaugh K."/>
            <person name="Han R."/>
            <person name="Bertier L."/>
            <person name="Beede B."/>
            <person name="Kafkas S."/>
            <person name="Golino D."/>
            <person name="Preece J."/>
            <person name="Michelmore R."/>
        </authorList>
    </citation>
    <scope>NUCLEOTIDE SEQUENCE [LARGE SCALE GENOMIC DNA]</scope>
</reference>
<accession>A0ACC1AWA7</accession>
<comment type="caution">
    <text evidence="1">The sequence shown here is derived from an EMBL/GenBank/DDBJ whole genome shotgun (WGS) entry which is preliminary data.</text>
</comment>
<proteinExistence type="predicted"/>
<evidence type="ECO:0000313" key="2">
    <source>
        <dbReference type="Proteomes" id="UP001164250"/>
    </source>
</evidence>
<dbReference type="EMBL" id="CM047904">
    <property type="protein sequence ID" value="KAJ0090943.1"/>
    <property type="molecule type" value="Genomic_DNA"/>
</dbReference>
<sequence length="453" mass="52199">MILNRNGYFELLIKNFKKQNHFPYPFFIDEIFLLLHQITSFHFLQKAMYLTHCTSRCLLKPKLSSKPILDCSHPMRTRMRTVSNSKPLPFAHVLKNLVVKARKEAELETAVIEKPKRRFKVSQGIPTPFGATARDGGVNFCIFSSNAVSATLCLITLTDLQEGRVTEEIFLNPFINKTGDVWHVFVKGDFKDMLYGYKFDGKFSPERGQYYDSSKIVLDPYAKAVISRGQFGVPAPGDNCWPQMVCMVPNSEDEFDWEGDLPLKHPQRDLVIYEIHVRGFTRHESSRTEFPGTYLGVVEKLDHLKVEFRALLGKHRTSKPNMISYAELSSDLGVNCIELMPCHEFNELEYFSYNSFLGDYKVNFWGYSTVNYFSPMIRYSSNGTCNCGHDAINEFKLLIKEAHKRRIEVFMDVVFNHTAEGNEKGPTLSFRGVDNSVYYMLAPKVDVEWLDKR</sequence>